<feature type="domain" description="EDRF1 N-terminal" evidence="2">
    <location>
        <begin position="163"/>
        <end position="367"/>
    </location>
</feature>
<proteinExistence type="predicted"/>
<dbReference type="PANTHER" id="PTHR15000">
    <property type="entry name" value="ERYTHROID DIFFERENTIATION-RELATED FACTOR 1"/>
    <property type="match status" value="1"/>
</dbReference>
<dbReference type="InterPro" id="IPR056582">
    <property type="entry name" value="EDRF1_N"/>
</dbReference>
<dbReference type="Gene3D" id="1.25.40.10">
    <property type="entry name" value="Tetratricopeptide repeat domain"/>
    <property type="match status" value="1"/>
</dbReference>
<organism evidence="3 4">
    <name type="scientific">Tetracentron sinense</name>
    <name type="common">Spur-leaf</name>
    <dbReference type="NCBI Taxonomy" id="13715"/>
    <lineage>
        <taxon>Eukaryota</taxon>
        <taxon>Viridiplantae</taxon>
        <taxon>Streptophyta</taxon>
        <taxon>Embryophyta</taxon>
        <taxon>Tracheophyta</taxon>
        <taxon>Spermatophyta</taxon>
        <taxon>Magnoliopsida</taxon>
        <taxon>Trochodendrales</taxon>
        <taxon>Trochodendraceae</taxon>
        <taxon>Tetracentron</taxon>
    </lineage>
</organism>
<name>A0A834ZCE8_TETSI</name>
<evidence type="ECO:0000256" key="1">
    <source>
        <dbReference type="SAM" id="MobiDB-lite"/>
    </source>
</evidence>
<evidence type="ECO:0000313" key="3">
    <source>
        <dbReference type="EMBL" id="KAF8404225.1"/>
    </source>
</evidence>
<comment type="caution">
    <text evidence="3">The sequence shown here is derived from an EMBL/GenBank/DDBJ whole genome shotgun (WGS) entry which is preliminary data.</text>
</comment>
<dbReference type="EMBL" id="JABCRI010000006">
    <property type="protein sequence ID" value="KAF8404225.1"/>
    <property type="molecule type" value="Genomic_DNA"/>
</dbReference>
<dbReference type="Pfam" id="PF23788">
    <property type="entry name" value="EDRF1_N"/>
    <property type="match status" value="1"/>
</dbReference>
<evidence type="ECO:0000259" key="2">
    <source>
        <dbReference type="Pfam" id="PF23788"/>
    </source>
</evidence>
<protein>
    <recommendedName>
        <fullName evidence="2">EDRF1 N-terminal domain-containing protein</fullName>
    </recommendedName>
</protein>
<dbReference type="OMA" id="NIKTHAV"/>
<gene>
    <name evidence="3" type="ORF">HHK36_009107</name>
</gene>
<feature type="region of interest" description="Disordered" evidence="1">
    <location>
        <begin position="132"/>
        <end position="151"/>
    </location>
</feature>
<reference evidence="3 4" key="1">
    <citation type="submission" date="2020-04" db="EMBL/GenBank/DDBJ databases">
        <title>Plant Genome Project.</title>
        <authorList>
            <person name="Zhang R.-G."/>
        </authorList>
    </citation>
    <scope>NUCLEOTIDE SEQUENCE [LARGE SCALE GENOMIC DNA]</scope>
    <source>
        <strain evidence="3">YNK0</strain>
        <tissue evidence="3">Leaf</tissue>
    </source>
</reference>
<dbReference type="Proteomes" id="UP000655225">
    <property type="component" value="Unassembled WGS sequence"/>
</dbReference>
<keyword evidence="4" id="KW-1185">Reference proteome</keyword>
<dbReference type="OrthoDB" id="419432at2759"/>
<dbReference type="InterPro" id="IPR011990">
    <property type="entry name" value="TPR-like_helical_dom_sf"/>
</dbReference>
<dbReference type="GO" id="GO:0045893">
    <property type="term" value="P:positive regulation of DNA-templated transcription"/>
    <property type="evidence" value="ECO:0007669"/>
    <property type="project" value="TreeGrafter"/>
</dbReference>
<evidence type="ECO:0000313" key="4">
    <source>
        <dbReference type="Proteomes" id="UP000655225"/>
    </source>
</evidence>
<dbReference type="PANTHER" id="PTHR15000:SF1">
    <property type="entry name" value="ERYTHROID DIFFERENTIATION-RELATED FACTOR 1"/>
    <property type="match status" value="1"/>
</dbReference>
<dbReference type="AlphaFoldDB" id="A0A834ZCE8"/>
<sequence>MAKAVKKLQYSHSLEKRSPVIHLSRDSRLFPPLLYLIPSPTHSRLLPPFCEALCSSNLARKCEALAVSGLVEYRDEIDVVAPAEILKQIFKMPYSKARLSIAGGDGSRKKGLDHRAEYPEVNLDNFFWGSKQNKRNNSRDAVKKASQVGEKPRFSMQESENDLLLFSNEKYVAVTLHLWDVAQQVTPLTWHEAWLDNVMASVPELAICYHENGVVQGHELLKTDDIFLLKGVSEDGTPAFHPQVVHQNGLSVLRFLQGNCKQDPGSYWLYKSAREDGIQLFDISVHPKNSDNHDNSSSSLPSPIHKGRSDSLFSLGTLLYHVAHRLSLSMAPNSRAKCARLFKKCLDFLDEQDHLDVHAFVHEQFARLILKCYEELELTFKPIPIESEVTVTDAEDESSDFLLDISGSIDCDKVSSQVAEKLLAPGGAELGDAEQTLPSSSGEDCLVVCQMSATPAHVVKTVADPISSKLAAIHHISQAIKSLGWKRQLQNNEEELIDHGNRTEDRPSSIHTYVCVCGDGDCIEVCDIREWLPRSKMDHKLWKLVLLLGESYLALGQAYLEDGQSHQTLKVVELACSVYGSMPQHLEDAQFISSMVYSSSSQTKLNDRSKKTRSFPDDTTKSDCSTYLYWANVWTLVGDVYVEYHMLKTAISYYDKVKKALGGLSTGSTELQTVFRKKGWVCNELGRNRLERKELEKAEFAFADAIIAFKEVSDHTNIILINCNLGHGRRALAEEMVSKIENIKTHAVFQNAYNQALETAKLEYSESLKYYGAAKSELNAVGEGAGSVPSSLRNQVYTQFAHTYLRLGMLLAKEDIPAEVYENGAVVDFSVAYINPHVEDADDSLLVFQILESALSRLLEGRYVSGGPIADSLSNDDAKVHAKFWSQLQILLKRMLVVAPSGSTNKSSVEPQSTLTNNRSADIGKLKELYRMLLKPIDLSQLDAMYELWTS</sequence>
<accession>A0A834ZCE8</accession>